<dbReference type="HOGENOM" id="CLU_377150_0_0_0"/>
<dbReference type="InterPro" id="IPR001789">
    <property type="entry name" value="Sig_transdc_resp-reg_receiver"/>
</dbReference>
<dbReference type="GO" id="GO:0000155">
    <property type="term" value="F:phosphorelay sensor kinase activity"/>
    <property type="evidence" value="ECO:0007669"/>
    <property type="project" value="InterPro"/>
</dbReference>
<keyword evidence="9" id="KW-0472">Membrane</keyword>
<dbReference type="OrthoDB" id="183147at2"/>
<evidence type="ECO:0000313" key="13">
    <source>
        <dbReference type="Proteomes" id="UP000007013"/>
    </source>
</evidence>
<evidence type="ECO:0000259" key="11">
    <source>
        <dbReference type="PROSITE" id="PS50110"/>
    </source>
</evidence>
<dbReference type="Pfam" id="PF00072">
    <property type="entry name" value="Response_reg"/>
    <property type="match status" value="1"/>
</dbReference>
<dbReference type="EC" id="2.7.13.3" evidence="2"/>
<proteinExistence type="predicted"/>
<dbReference type="InterPro" id="IPR036890">
    <property type="entry name" value="HATPase_C_sf"/>
</dbReference>
<dbReference type="PROSITE" id="PS50109">
    <property type="entry name" value="HIS_KIN"/>
    <property type="match status" value="1"/>
</dbReference>
<dbReference type="eggNOG" id="COG0745">
    <property type="taxonomic scope" value="Bacteria"/>
</dbReference>
<dbReference type="SMART" id="SM00388">
    <property type="entry name" value="HisKA"/>
    <property type="match status" value="1"/>
</dbReference>
<feature type="coiled-coil region" evidence="7">
    <location>
        <begin position="110"/>
        <end position="189"/>
    </location>
</feature>
<comment type="catalytic activity">
    <reaction evidence="1">
        <text>ATP + protein L-histidine = ADP + protein N-phospho-L-histidine.</text>
        <dbReference type="EC" id="2.7.13.3"/>
    </reaction>
</comment>
<dbReference type="PANTHER" id="PTHR43047">
    <property type="entry name" value="TWO-COMPONENT HISTIDINE PROTEIN KINASE"/>
    <property type="match status" value="1"/>
</dbReference>
<dbReference type="GO" id="GO:0009927">
    <property type="term" value="F:histidine phosphotransfer kinase activity"/>
    <property type="evidence" value="ECO:0007669"/>
    <property type="project" value="TreeGrafter"/>
</dbReference>
<keyword evidence="4" id="KW-0808">Transferase</keyword>
<dbReference type="PANTHER" id="PTHR43047:SF72">
    <property type="entry name" value="OSMOSENSING HISTIDINE PROTEIN KINASE SLN1"/>
    <property type="match status" value="1"/>
</dbReference>
<dbReference type="InterPro" id="IPR003594">
    <property type="entry name" value="HATPase_dom"/>
</dbReference>
<evidence type="ECO:0000256" key="6">
    <source>
        <dbReference type="PROSITE-ProRule" id="PRU00169"/>
    </source>
</evidence>
<dbReference type="InterPro" id="IPR004358">
    <property type="entry name" value="Sig_transdc_His_kin-like_C"/>
</dbReference>
<dbReference type="KEGG" id="ote:Oter_3575"/>
<dbReference type="InterPro" id="IPR011006">
    <property type="entry name" value="CheY-like_superfamily"/>
</dbReference>
<dbReference type="Gene3D" id="3.40.50.2300">
    <property type="match status" value="1"/>
</dbReference>
<evidence type="ECO:0000256" key="7">
    <source>
        <dbReference type="SAM" id="Coils"/>
    </source>
</evidence>
<organism evidence="12 13">
    <name type="scientific">Opitutus terrae (strain DSM 11246 / JCM 15787 / PB90-1)</name>
    <dbReference type="NCBI Taxonomy" id="452637"/>
    <lineage>
        <taxon>Bacteria</taxon>
        <taxon>Pseudomonadati</taxon>
        <taxon>Verrucomicrobiota</taxon>
        <taxon>Opitutia</taxon>
        <taxon>Opitutales</taxon>
        <taxon>Opitutaceae</taxon>
        <taxon>Opitutus</taxon>
    </lineage>
</organism>
<feature type="transmembrane region" description="Helical" evidence="9">
    <location>
        <begin position="87"/>
        <end position="109"/>
    </location>
</feature>
<evidence type="ECO:0000256" key="5">
    <source>
        <dbReference type="ARBA" id="ARBA00022777"/>
    </source>
</evidence>
<feature type="transmembrane region" description="Helical" evidence="9">
    <location>
        <begin position="57"/>
        <end position="75"/>
    </location>
</feature>
<evidence type="ECO:0000256" key="9">
    <source>
        <dbReference type="SAM" id="Phobius"/>
    </source>
</evidence>
<name>B1ZWA0_OPITP</name>
<feature type="domain" description="Histidine kinase" evidence="10">
    <location>
        <begin position="360"/>
        <end position="584"/>
    </location>
</feature>
<dbReference type="InterPro" id="IPR003018">
    <property type="entry name" value="GAF"/>
</dbReference>
<accession>B1ZWA0</accession>
<keyword evidence="9" id="KW-1133">Transmembrane helix</keyword>
<dbReference type="SMART" id="SM00387">
    <property type="entry name" value="HATPase_c"/>
    <property type="match status" value="1"/>
</dbReference>
<dbReference type="SMART" id="SM00448">
    <property type="entry name" value="REC"/>
    <property type="match status" value="1"/>
</dbReference>
<evidence type="ECO:0000313" key="12">
    <source>
        <dbReference type="EMBL" id="ACB76852.1"/>
    </source>
</evidence>
<dbReference type="Gene3D" id="3.30.450.40">
    <property type="match status" value="1"/>
</dbReference>
<evidence type="ECO:0000259" key="10">
    <source>
        <dbReference type="PROSITE" id="PS50109"/>
    </source>
</evidence>
<gene>
    <name evidence="12" type="ordered locus">Oter_3575</name>
</gene>
<dbReference type="Gene3D" id="3.30.565.10">
    <property type="entry name" value="Histidine kinase-like ATPase, C-terminal domain"/>
    <property type="match status" value="1"/>
</dbReference>
<dbReference type="EMBL" id="CP001032">
    <property type="protein sequence ID" value="ACB76852.1"/>
    <property type="molecule type" value="Genomic_DNA"/>
</dbReference>
<dbReference type="SUPFAM" id="SSF55874">
    <property type="entry name" value="ATPase domain of HSP90 chaperone/DNA topoisomerase II/histidine kinase"/>
    <property type="match status" value="1"/>
</dbReference>
<feature type="modified residue" description="4-aspartylphosphate" evidence="6">
    <location>
        <position position="659"/>
    </location>
</feature>
<evidence type="ECO:0000256" key="2">
    <source>
        <dbReference type="ARBA" id="ARBA00012438"/>
    </source>
</evidence>
<dbReference type="PROSITE" id="PS50110">
    <property type="entry name" value="RESPONSE_REGULATORY"/>
    <property type="match status" value="1"/>
</dbReference>
<dbReference type="Proteomes" id="UP000007013">
    <property type="component" value="Chromosome"/>
</dbReference>
<dbReference type="AlphaFoldDB" id="B1ZWA0"/>
<reference evidence="12 13" key="1">
    <citation type="journal article" date="2011" name="J. Bacteriol.">
        <title>Genome sequence of the verrucomicrobium Opitutus terrae PB90-1, an abundant inhabitant of rice paddy soil ecosystems.</title>
        <authorList>
            <person name="van Passel M.W."/>
            <person name="Kant R."/>
            <person name="Palva A."/>
            <person name="Copeland A."/>
            <person name="Lucas S."/>
            <person name="Lapidus A."/>
            <person name="Glavina del Rio T."/>
            <person name="Pitluck S."/>
            <person name="Goltsman E."/>
            <person name="Clum A."/>
            <person name="Sun H."/>
            <person name="Schmutz J."/>
            <person name="Larimer F.W."/>
            <person name="Land M.L."/>
            <person name="Hauser L."/>
            <person name="Kyrpides N."/>
            <person name="Mikhailova N."/>
            <person name="Richardson P.P."/>
            <person name="Janssen P.H."/>
            <person name="de Vos W.M."/>
            <person name="Smidt H."/>
        </authorList>
    </citation>
    <scope>NUCLEOTIDE SEQUENCE [LARGE SCALE GENOMIC DNA]</scope>
    <source>
        <strain evidence="13">DSM 11246 / JCM 15787 / PB90-1</strain>
    </source>
</reference>
<keyword evidence="3 6" id="KW-0597">Phosphoprotein</keyword>
<evidence type="ECO:0000256" key="4">
    <source>
        <dbReference type="ARBA" id="ARBA00022679"/>
    </source>
</evidence>
<dbReference type="Pfam" id="PF00512">
    <property type="entry name" value="HisKA"/>
    <property type="match status" value="1"/>
</dbReference>
<dbReference type="CDD" id="cd00082">
    <property type="entry name" value="HisKA"/>
    <property type="match status" value="1"/>
</dbReference>
<feature type="domain" description="Response regulatory" evidence="11">
    <location>
        <begin position="610"/>
        <end position="724"/>
    </location>
</feature>
<feature type="region of interest" description="Disordered" evidence="8">
    <location>
        <begin position="585"/>
        <end position="606"/>
    </location>
</feature>
<dbReference type="SUPFAM" id="SSF52172">
    <property type="entry name" value="CheY-like"/>
    <property type="match status" value="1"/>
</dbReference>
<keyword evidence="5 12" id="KW-0418">Kinase</keyword>
<keyword evidence="7" id="KW-0175">Coiled coil</keyword>
<dbReference type="SUPFAM" id="SSF55781">
    <property type="entry name" value="GAF domain-like"/>
    <property type="match status" value="1"/>
</dbReference>
<evidence type="ECO:0000256" key="3">
    <source>
        <dbReference type="ARBA" id="ARBA00022553"/>
    </source>
</evidence>
<dbReference type="STRING" id="452637.Oter_3575"/>
<dbReference type="eggNOG" id="COG2203">
    <property type="taxonomic scope" value="Bacteria"/>
</dbReference>
<protein>
    <recommendedName>
        <fullName evidence="2">histidine kinase</fullName>
        <ecNumber evidence="2">2.7.13.3</ecNumber>
    </recommendedName>
</protein>
<evidence type="ECO:0000256" key="8">
    <source>
        <dbReference type="SAM" id="MobiDB-lite"/>
    </source>
</evidence>
<dbReference type="Pfam" id="PF02518">
    <property type="entry name" value="HATPase_c"/>
    <property type="match status" value="1"/>
</dbReference>
<keyword evidence="9" id="KW-0812">Transmembrane</keyword>
<dbReference type="Pfam" id="PF01590">
    <property type="entry name" value="GAF"/>
    <property type="match status" value="1"/>
</dbReference>
<dbReference type="RefSeq" id="WP_012376381.1">
    <property type="nucleotide sequence ID" value="NC_010571.1"/>
</dbReference>
<keyword evidence="13" id="KW-1185">Reference proteome</keyword>
<dbReference type="SMART" id="SM00065">
    <property type="entry name" value="GAF"/>
    <property type="match status" value="1"/>
</dbReference>
<sequence>MKSDRSPSNALSTILVLLLSIGWALLRMVVFRESLVPLTFVLPMLVCVWTRRFWQLWSMAAFFAVVAFVKVWWLLPESVISRADGQIYLAGTWVNILLGAVVVHALIVLRDGLERRNAQIAAQAAELEAQAEELAQQNEEIKAQSEELAQQNEEIEAQSEELAGQNEELQLANQQLANREEVLQGLLEAARTPESGRAALADICRRALRILDSPAQGVAVLKTQGDRIRIKAQATVGDMPPVPDNWPMAGSIAGVVLSCDRTAYVSDLRKEPALAAPFGGQGPVCSVLATPMRVRGELYGLVMATSTQPAQWTQEQFRVMEWVAAQCGLIAEALRWQNELAERARETEAANQAKDHFLAMLSHELRTPLTPVLAAAGVLEHDDRLPQDVREDLRMIRRNIGIQSRLVDDLLDLTKLERGKLEFEPQVLDIAALLHETALIVAPDLDAKDQQIEMDLFAAEGQRVEGDGPRLQQVFWNLLKNANKFSPAKTRIALRTRRAEGAPARLIVDVVDKGMGIDPTHLDRIFRPFEQVATNGKRRSGESGLGLGLSIARAIVDLHGGKIAVASEGLGCGATFSVELPLTDRTMPPLSSSGTRGQRPDGTSGEHGYRILLVEDHGDTGRLLTRLLRKAGHQVEYAETAAAAVEVFQQLPIDLLISDLGLPDESGLDLMRKLRARRPDLVGICLSGYGMEDDLQACRDAGFRDHLTKPVDMQRLHAAISRAGRAINGNGNGAN</sequence>
<dbReference type="PRINTS" id="PR00344">
    <property type="entry name" value="BCTRLSENSOR"/>
</dbReference>
<dbReference type="GO" id="GO:0005886">
    <property type="term" value="C:plasma membrane"/>
    <property type="evidence" value="ECO:0007669"/>
    <property type="project" value="TreeGrafter"/>
</dbReference>
<dbReference type="InterPro" id="IPR036097">
    <property type="entry name" value="HisK_dim/P_sf"/>
</dbReference>
<dbReference type="InterPro" id="IPR005467">
    <property type="entry name" value="His_kinase_dom"/>
</dbReference>
<dbReference type="InterPro" id="IPR003661">
    <property type="entry name" value="HisK_dim/P_dom"/>
</dbReference>
<dbReference type="InterPro" id="IPR029016">
    <property type="entry name" value="GAF-like_dom_sf"/>
</dbReference>
<evidence type="ECO:0000256" key="1">
    <source>
        <dbReference type="ARBA" id="ARBA00000085"/>
    </source>
</evidence>
<dbReference type="SUPFAM" id="SSF47384">
    <property type="entry name" value="Homodimeric domain of signal transducing histidine kinase"/>
    <property type="match status" value="1"/>
</dbReference>
<dbReference type="Gene3D" id="1.10.287.130">
    <property type="match status" value="1"/>
</dbReference>
<dbReference type="eggNOG" id="COG2205">
    <property type="taxonomic scope" value="Bacteria"/>
</dbReference>